<feature type="transmembrane region" description="Helical" evidence="1">
    <location>
        <begin position="375"/>
        <end position="393"/>
    </location>
</feature>
<dbReference type="SUPFAM" id="SSF103473">
    <property type="entry name" value="MFS general substrate transporter"/>
    <property type="match status" value="1"/>
</dbReference>
<comment type="caution">
    <text evidence="2">The sequence shown here is derived from an EMBL/GenBank/DDBJ whole genome shotgun (WGS) entry which is preliminary data.</text>
</comment>
<feature type="transmembrane region" description="Helical" evidence="1">
    <location>
        <begin position="185"/>
        <end position="204"/>
    </location>
</feature>
<dbReference type="GO" id="GO:0015293">
    <property type="term" value="F:symporter activity"/>
    <property type="evidence" value="ECO:0007669"/>
    <property type="project" value="InterPro"/>
</dbReference>
<feature type="transmembrane region" description="Helical" evidence="1">
    <location>
        <begin position="270"/>
        <end position="290"/>
    </location>
</feature>
<feature type="transmembrane region" description="Helical" evidence="1">
    <location>
        <begin position="156"/>
        <end position="179"/>
    </location>
</feature>
<gene>
    <name evidence="2" type="ORF">A8709_10225</name>
</gene>
<keyword evidence="1" id="KW-1133">Transmembrane helix</keyword>
<feature type="transmembrane region" description="Helical" evidence="1">
    <location>
        <begin position="233"/>
        <end position="258"/>
    </location>
</feature>
<dbReference type="STRING" id="512399.A8709_10225"/>
<protein>
    <recommendedName>
        <fullName evidence="4">MFS transporter</fullName>
    </recommendedName>
</protein>
<dbReference type="EMBL" id="LYPC01000012">
    <property type="protein sequence ID" value="OCT15987.1"/>
    <property type="molecule type" value="Genomic_DNA"/>
</dbReference>
<keyword evidence="3" id="KW-1185">Reference proteome</keyword>
<dbReference type="PANTHER" id="PTHR11328">
    <property type="entry name" value="MAJOR FACILITATOR SUPERFAMILY DOMAIN-CONTAINING PROTEIN"/>
    <property type="match status" value="1"/>
</dbReference>
<evidence type="ECO:0008006" key="4">
    <source>
        <dbReference type="Google" id="ProtNLM"/>
    </source>
</evidence>
<feature type="transmembrane region" description="Helical" evidence="1">
    <location>
        <begin position="413"/>
        <end position="435"/>
    </location>
</feature>
<evidence type="ECO:0000256" key="1">
    <source>
        <dbReference type="SAM" id="Phobius"/>
    </source>
</evidence>
<dbReference type="InterPro" id="IPR039672">
    <property type="entry name" value="MFS_2"/>
</dbReference>
<organism evidence="2 3">
    <name type="scientific">Paenibacillus pectinilyticus</name>
    <dbReference type="NCBI Taxonomy" id="512399"/>
    <lineage>
        <taxon>Bacteria</taxon>
        <taxon>Bacillati</taxon>
        <taxon>Bacillota</taxon>
        <taxon>Bacilli</taxon>
        <taxon>Bacillales</taxon>
        <taxon>Paenibacillaceae</taxon>
        <taxon>Paenibacillus</taxon>
    </lineage>
</organism>
<dbReference type="Pfam" id="PF13347">
    <property type="entry name" value="MFS_2"/>
    <property type="match status" value="1"/>
</dbReference>
<feature type="transmembrane region" description="Helical" evidence="1">
    <location>
        <begin position="118"/>
        <end position="135"/>
    </location>
</feature>
<evidence type="ECO:0000313" key="3">
    <source>
        <dbReference type="Proteomes" id="UP000093309"/>
    </source>
</evidence>
<dbReference type="PANTHER" id="PTHR11328:SF24">
    <property type="entry name" value="MAJOR FACILITATOR SUPERFAMILY (MFS) PROFILE DOMAIN-CONTAINING PROTEIN"/>
    <property type="match status" value="1"/>
</dbReference>
<keyword evidence="1" id="KW-0472">Membrane</keyword>
<reference evidence="3" key="1">
    <citation type="submission" date="2016-05" db="EMBL/GenBank/DDBJ databases">
        <title>Paenibacillus oryzae. sp. nov., isolated from the rice root.</title>
        <authorList>
            <person name="Zhang J."/>
            <person name="Zhang X."/>
        </authorList>
    </citation>
    <scope>NUCLEOTIDE SEQUENCE [LARGE SCALE GENOMIC DNA]</scope>
    <source>
        <strain evidence="3">KCTC13222</strain>
    </source>
</reference>
<proteinExistence type="predicted"/>
<dbReference type="RefSeq" id="WP_065851490.1">
    <property type="nucleotide sequence ID" value="NZ_LYPC01000012.1"/>
</dbReference>
<feature type="transmembrane region" description="Helical" evidence="1">
    <location>
        <begin position="47"/>
        <end position="66"/>
    </location>
</feature>
<feature type="transmembrane region" description="Helical" evidence="1">
    <location>
        <begin position="323"/>
        <end position="347"/>
    </location>
</feature>
<dbReference type="OrthoDB" id="9764596at2"/>
<dbReference type="AlphaFoldDB" id="A0A1C1A620"/>
<name>A0A1C1A620_9BACL</name>
<dbReference type="GO" id="GO:0008643">
    <property type="term" value="P:carbohydrate transport"/>
    <property type="evidence" value="ECO:0007669"/>
    <property type="project" value="InterPro"/>
</dbReference>
<feature type="transmembrane region" description="Helical" evidence="1">
    <location>
        <begin position="87"/>
        <end position="106"/>
    </location>
</feature>
<dbReference type="InterPro" id="IPR036259">
    <property type="entry name" value="MFS_trans_sf"/>
</dbReference>
<feature type="transmembrane region" description="Helical" evidence="1">
    <location>
        <begin position="297"/>
        <end position="317"/>
    </location>
</feature>
<keyword evidence="1" id="KW-0812">Transmembrane</keyword>
<dbReference type="Gene3D" id="1.20.1250.20">
    <property type="entry name" value="MFS general substrate transporter like domains"/>
    <property type="match status" value="2"/>
</dbReference>
<dbReference type="Proteomes" id="UP000093309">
    <property type="component" value="Unassembled WGS sequence"/>
</dbReference>
<dbReference type="GO" id="GO:0005886">
    <property type="term" value="C:plasma membrane"/>
    <property type="evidence" value="ECO:0007669"/>
    <property type="project" value="TreeGrafter"/>
</dbReference>
<dbReference type="GO" id="GO:0006814">
    <property type="term" value="P:sodium ion transport"/>
    <property type="evidence" value="ECO:0007669"/>
    <property type="project" value="InterPro"/>
</dbReference>
<accession>A0A1C1A620</accession>
<feature type="transmembrane region" description="Helical" evidence="1">
    <location>
        <begin position="20"/>
        <end position="41"/>
    </location>
</feature>
<sequence>MNIQTEKNFATSRWERVSYYNYYLGQNLAFIIVTSFLSVYYTTTLGISAAVVGTILLLARVWDALVDPVLATIIEKSNLRGGKFKPWIKLASFTVPILTVLCFGFEHQLLNAALGLRITYAAVTYLLWGTIFAASDAPSYALATVMTPYPEERNKLLSFLQINSMVGILLGVIGFPIVLNATNNNYMITILIFSVITFVFMYMARFTKERVKQEDRPSPSVKQILGSVVRNKYLVAIIGLSIISWGTNFAQAIAPYIGSDIYKDENVTSLILGVGLLPILLVAPFIPALIRKFGKIHLLGFSFVANIVLSLIIHFVGPHNLNLFLALSFVRAALSAPPMIIYSLFFADCMEYDCYKNGTRFEAATFAMQTLTSKISLAISGGLGLWLLAAVGFKESIAGQTVVQTQHTLDGMWAIYNLGPAVGCLLGLFILYKFYDLTEEKVKMMVDENMKRARIGQSSDVIQSSSNFKA</sequence>
<evidence type="ECO:0000313" key="2">
    <source>
        <dbReference type="EMBL" id="OCT15987.1"/>
    </source>
</evidence>
<dbReference type="InterPro" id="IPR001927">
    <property type="entry name" value="Na/Gal_symport"/>
</dbReference>
<dbReference type="NCBIfam" id="TIGR00792">
    <property type="entry name" value="gph"/>
    <property type="match status" value="1"/>
</dbReference>